<comment type="caution">
    <text evidence="3">The sequence shown here is derived from an EMBL/GenBank/DDBJ whole genome shotgun (WGS) entry which is preliminary data.</text>
</comment>
<dbReference type="Gene3D" id="2.50.20.10">
    <property type="entry name" value="Lipoprotein localisation LolA/LolB/LppX"/>
    <property type="match status" value="1"/>
</dbReference>
<name>A0A934RBA3_9BACT</name>
<evidence type="ECO:0000256" key="2">
    <source>
        <dbReference type="SAM" id="SignalP"/>
    </source>
</evidence>
<gene>
    <name evidence="3" type="ORF">JIN81_05445</name>
</gene>
<dbReference type="PANTHER" id="PTHR35869">
    <property type="entry name" value="OUTER-MEMBRANE LIPOPROTEIN CARRIER PROTEIN"/>
    <property type="match status" value="1"/>
</dbReference>
<dbReference type="AlphaFoldDB" id="A0A934RBA3"/>
<dbReference type="RefSeq" id="WP_200277426.1">
    <property type="nucleotide sequence ID" value="NZ_JAENII010000003.1"/>
</dbReference>
<dbReference type="PANTHER" id="PTHR35869:SF1">
    <property type="entry name" value="OUTER-MEMBRANE LIPOPROTEIN CARRIER PROTEIN"/>
    <property type="match status" value="1"/>
</dbReference>
<dbReference type="InterPro" id="IPR029046">
    <property type="entry name" value="LolA/LolB/LppX"/>
</dbReference>
<feature type="chain" id="PRO_5037807975" evidence="2">
    <location>
        <begin position="18"/>
        <end position="211"/>
    </location>
</feature>
<dbReference type="InterPro" id="IPR004564">
    <property type="entry name" value="OM_lipoprot_carrier_LolA-like"/>
</dbReference>
<proteinExistence type="predicted"/>
<dbReference type="EMBL" id="JAENII010000003">
    <property type="protein sequence ID" value="MBK1826452.1"/>
    <property type="molecule type" value="Genomic_DNA"/>
</dbReference>
<dbReference type="SUPFAM" id="SSF89392">
    <property type="entry name" value="Prokaryotic lipoproteins and lipoprotein localization factors"/>
    <property type="match status" value="1"/>
</dbReference>
<protein>
    <submittedName>
        <fullName evidence="3">Outer membrane lipoprotein carrier protein LolA</fullName>
    </submittedName>
</protein>
<feature type="signal peptide" evidence="2">
    <location>
        <begin position="1"/>
        <end position="17"/>
    </location>
</feature>
<dbReference type="Proteomes" id="UP000658278">
    <property type="component" value="Unassembled WGS sequence"/>
</dbReference>
<evidence type="ECO:0000313" key="4">
    <source>
        <dbReference type="Proteomes" id="UP000658278"/>
    </source>
</evidence>
<evidence type="ECO:0000313" key="3">
    <source>
        <dbReference type="EMBL" id="MBK1826452.1"/>
    </source>
</evidence>
<reference evidence="3" key="1">
    <citation type="submission" date="2021-01" db="EMBL/GenBank/DDBJ databases">
        <title>Modified the classification status of verrucomicrobia.</title>
        <authorList>
            <person name="Feng X."/>
        </authorList>
    </citation>
    <scope>NUCLEOTIDE SEQUENCE</scope>
    <source>
        <strain evidence="3">KCTC 22201</strain>
    </source>
</reference>
<organism evidence="3 4">
    <name type="scientific">Haloferula rosea</name>
    <dbReference type="NCBI Taxonomy" id="490093"/>
    <lineage>
        <taxon>Bacteria</taxon>
        <taxon>Pseudomonadati</taxon>
        <taxon>Verrucomicrobiota</taxon>
        <taxon>Verrucomicrobiia</taxon>
        <taxon>Verrucomicrobiales</taxon>
        <taxon>Verrucomicrobiaceae</taxon>
        <taxon>Haloferula</taxon>
    </lineage>
</organism>
<sequence length="211" mass="23766">MRLLPIIVALACSVLHAEVDTGPIEAWLARQAGIKTLQADFIQERKLAALKKPVSTPGTMTMVKGGSMRWDLGQPTKTTAISDGTTIQLIDLEKKRARSMDADSSRARAFTLLGDSALNGGIEGFTKVFELIEAKETNGIYQVTARPRDRSLRKQIPWVFFDIDPKRKELRALEVQLEDKSRIRTIFTKTRFNQPVPKDRFTFDLSGYQVR</sequence>
<accession>A0A934RBA3</accession>
<dbReference type="CDD" id="cd16325">
    <property type="entry name" value="LolA"/>
    <property type="match status" value="1"/>
</dbReference>
<dbReference type="Pfam" id="PF03548">
    <property type="entry name" value="LolA"/>
    <property type="match status" value="1"/>
</dbReference>
<keyword evidence="4" id="KW-1185">Reference proteome</keyword>
<keyword evidence="3" id="KW-0449">Lipoprotein</keyword>
<evidence type="ECO:0000256" key="1">
    <source>
        <dbReference type="ARBA" id="ARBA00022729"/>
    </source>
</evidence>
<keyword evidence="1 2" id="KW-0732">Signal</keyword>